<dbReference type="EMBL" id="MLYV02000551">
    <property type="protein sequence ID" value="PSR83811.1"/>
    <property type="molecule type" value="Genomic_DNA"/>
</dbReference>
<reference evidence="8 9" key="1">
    <citation type="submission" date="2018-02" db="EMBL/GenBank/DDBJ databases">
        <title>Genome sequence of the basidiomycete white-rot fungus Phlebia centrifuga.</title>
        <authorList>
            <person name="Granchi Z."/>
            <person name="Peng M."/>
            <person name="de Vries R.P."/>
            <person name="Hilden K."/>
            <person name="Makela M.R."/>
            <person name="Grigoriev I."/>
            <person name="Riley R."/>
        </authorList>
    </citation>
    <scope>NUCLEOTIDE SEQUENCE [LARGE SCALE GENOMIC DNA]</scope>
    <source>
        <strain evidence="8 9">FBCC195</strain>
    </source>
</reference>
<keyword evidence="9" id="KW-1185">Reference proteome</keyword>
<name>A0A2R6P1X7_9APHY</name>
<dbReference type="SMART" id="SM00066">
    <property type="entry name" value="GAL4"/>
    <property type="match status" value="1"/>
</dbReference>
<dbReference type="PANTHER" id="PTHR47540:SF4">
    <property type="entry name" value="TRANSCRIPTION FACTOR RGLT"/>
    <property type="match status" value="1"/>
</dbReference>
<dbReference type="Proteomes" id="UP000186601">
    <property type="component" value="Unassembled WGS sequence"/>
</dbReference>
<sequence>MSQLNAYYDEQSYLSSHDTSSFDMTMVLDAKPLFYPSENYLTGDYHNRLVHPMDQSMPAAHSFPYDDSRHSFCPAPYPTNSITIYDVHRRNDIRHPTPVRPISPTQLYSSGGWIDSGSEAYRAEPSAHLSSSMPSQPSVFVSPPTGSSSLQSVSPIPPQPHNPPPPSWAMSGSLDPATGVYQTAPEHPRVRTAQACDKCRGRKAKCSGEHPICQRCRLRGLKCEYASERKMRGPNKVKRKGGVNDVKSNRRMSVASLSSCSSEEPSTSPRQRRSPKSPFTTAPRSMSTSSTSSDILPPSLSPSRLSSGSSSSTQSPRLGVEAYDVSASPRADKPRPPPLDLSGISLYEQMLPPPMVQPQMTSYSNETSTFHRRASLPSYLLGAYTHRDVSEGQSACIPVQAPEALEDEA</sequence>
<dbReference type="GO" id="GO:0043565">
    <property type="term" value="F:sequence-specific DNA binding"/>
    <property type="evidence" value="ECO:0007669"/>
    <property type="project" value="TreeGrafter"/>
</dbReference>
<proteinExistence type="predicted"/>
<evidence type="ECO:0000256" key="1">
    <source>
        <dbReference type="ARBA" id="ARBA00004123"/>
    </source>
</evidence>
<feature type="domain" description="Zn(2)-C6 fungal-type" evidence="7">
    <location>
        <begin position="195"/>
        <end position="225"/>
    </location>
</feature>
<keyword evidence="2" id="KW-0805">Transcription regulation</keyword>
<keyword evidence="5" id="KW-0539">Nucleus</keyword>
<dbReference type="GO" id="GO:0008270">
    <property type="term" value="F:zinc ion binding"/>
    <property type="evidence" value="ECO:0007669"/>
    <property type="project" value="InterPro"/>
</dbReference>
<dbReference type="CDD" id="cd00067">
    <property type="entry name" value="GAL4"/>
    <property type="match status" value="1"/>
</dbReference>
<dbReference type="InterPro" id="IPR051711">
    <property type="entry name" value="Stress_Response_Reg"/>
</dbReference>
<feature type="region of interest" description="Disordered" evidence="6">
    <location>
        <begin position="233"/>
        <end position="344"/>
    </location>
</feature>
<dbReference type="STRING" id="98765.A0A2R6P1X7"/>
<feature type="compositionally biased region" description="Pro residues" evidence="6">
    <location>
        <begin position="155"/>
        <end position="167"/>
    </location>
</feature>
<accession>A0A2R6P1X7</accession>
<dbReference type="AlphaFoldDB" id="A0A2R6P1X7"/>
<gene>
    <name evidence="8" type="ORF">PHLCEN_2v5625</name>
</gene>
<feature type="compositionally biased region" description="Low complexity" evidence="6">
    <location>
        <begin position="280"/>
        <end position="318"/>
    </location>
</feature>
<evidence type="ECO:0000256" key="6">
    <source>
        <dbReference type="SAM" id="MobiDB-lite"/>
    </source>
</evidence>
<keyword evidence="4" id="KW-0804">Transcription</keyword>
<feature type="region of interest" description="Disordered" evidence="6">
    <location>
        <begin position="124"/>
        <end position="184"/>
    </location>
</feature>
<dbReference type="InterPro" id="IPR001138">
    <property type="entry name" value="Zn2Cys6_DnaBD"/>
</dbReference>
<evidence type="ECO:0000256" key="3">
    <source>
        <dbReference type="ARBA" id="ARBA00023125"/>
    </source>
</evidence>
<dbReference type="GO" id="GO:0005634">
    <property type="term" value="C:nucleus"/>
    <property type="evidence" value="ECO:0007669"/>
    <property type="project" value="UniProtKB-SubCell"/>
</dbReference>
<dbReference type="PROSITE" id="PS50048">
    <property type="entry name" value="ZN2_CY6_FUNGAL_2"/>
    <property type="match status" value="1"/>
</dbReference>
<comment type="subcellular location">
    <subcellularLocation>
        <location evidence="1">Nucleus</location>
    </subcellularLocation>
</comment>
<dbReference type="SUPFAM" id="SSF57701">
    <property type="entry name" value="Zn2/Cys6 DNA-binding domain"/>
    <property type="match status" value="1"/>
</dbReference>
<dbReference type="Pfam" id="PF00172">
    <property type="entry name" value="Zn_clus"/>
    <property type="match status" value="1"/>
</dbReference>
<evidence type="ECO:0000256" key="5">
    <source>
        <dbReference type="ARBA" id="ARBA00023242"/>
    </source>
</evidence>
<evidence type="ECO:0000313" key="8">
    <source>
        <dbReference type="EMBL" id="PSR83811.1"/>
    </source>
</evidence>
<dbReference type="PROSITE" id="PS00463">
    <property type="entry name" value="ZN2_CY6_FUNGAL_1"/>
    <property type="match status" value="1"/>
</dbReference>
<comment type="caution">
    <text evidence="8">The sequence shown here is derived from an EMBL/GenBank/DDBJ whole genome shotgun (WGS) entry which is preliminary data.</text>
</comment>
<organism evidence="8 9">
    <name type="scientific">Hermanssonia centrifuga</name>
    <dbReference type="NCBI Taxonomy" id="98765"/>
    <lineage>
        <taxon>Eukaryota</taxon>
        <taxon>Fungi</taxon>
        <taxon>Dikarya</taxon>
        <taxon>Basidiomycota</taxon>
        <taxon>Agaricomycotina</taxon>
        <taxon>Agaricomycetes</taxon>
        <taxon>Polyporales</taxon>
        <taxon>Meruliaceae</taxon>
        <taxon>Hermanssonia</taxon>
    </lineage>
</organism>
<keyword evidence="3" id="KW-0238">DNA-binding</keyword>
<evidence type="ECO:0000313" key="9">
    <source>
        <dbReference type="Proteomes" id="UP000186601"/>
    </source>
</evidence>
<dbReference type="InterPro" id="IPR036864">
    <property type="entry name" value="Zn2-C6_fun-type_DNA-bd_sf"/>
</dbReference>
<dbReference type="GO" id="GO:0000981">
    <property type="term" value="F:DNA-binding transcription factor activity, RNA polymerase II-specific"/>
    <property type="evidence" value="ECO:0007669"/>
    <property type="project" value="InterPro"/>
</dbReference>
<protein>
    <recommendedName>
        <fullName evidence="7">Zn(2)-C6 fungal-type domain-containing protein</fullName>
    </recommendedName>
</protein>
<dbReference type="GO" id="GO:0045944">
    <property type="term" value="P:positive regulation of transcription by RNA polymerase II"/>
    <property type="evidence" value="ECO:0007669"/>
    <property type="project" value="TreeGrafter"/>
</dbReference>
<feature type="compositionally biased region" description="Low complexity" evidence="6">
    <location>
        <begin position="253"/>
        <end position="268"/>
    </location>
</feature>
<dbReference type="OrthoDB" id="2399539at2759"/>
<evidence type="ECO:0000256" key="4">
    <source>
        <dbReference type="ARBA" id="ARBA00023163"/>
    </source>
</evidence>
<evidence type="ECO:0000259" key="7">
    <source>
        <dbReference type="PROSITE" id="PS50048"/>
    </source>
</evidence>
<dbReference type="Gene3D" id="4.10.240.10">
    <property type="entry name" value="Zn(2)-C6 fungal-type DNA-binding domain"/>
    <property type="match status" value="1"/>
</dbReference>
<dbReference type="PANTHER" id="PTHR47540">
    <property type="entry name" value="THIAMINE REPRESSIBLE GENES REGULATORY PROTEIN THI5"/>
    <property type="match status" value="1"/>
</dbReference>
<evidence type="ECO:0000256" key="2">
    <source>
        <dbReference type="ARBA" id="ARBA00023015"/>
    </source>
</evidence>
<feature type="compositionally biased region" description="Polar residues" evidence="6">
    <location>
        <begin position="128"/>
        <end position="154"/>
    </location>
</feature>